<evidence type="ECO:0000313" key="3">
    <source>
        <dbReference type="EMBL" id="TGD78299.1"/>
    </source>
</evidence>
<dbReference type="OrthoDB" id="885202at2"/>
<keyword evidence="2" id="KW-1133">Transmembrane helix</keyword>
<keyword evidence="2" id="KW-0812">Transmembrane</keyword>
<comment type="caution">
    <text evidence="3">The sequence shown here is derived from an EMBL/GenBank/DDBJ whole genome shotgun (WGS) entry which is preliminary data.</text>
</comment>
<evidence type="ECO:0000256" key="2">
    <source>
        <dbReference type="SAM" id="Phobius"/>
    </source>
</evidence>
<proteinExistence type="predicted"/>
<protein>
    <submittedName>
        <fullName evidence="3">Uncharacterized protein</fullName>
    </submittedName>
</protein>
<accession>A0A4Z0MFP1</accession>
<keyword evidence="4" id="KW-1185">Reference proteome</keyword>
<dbReference type="Proteomes" id="UP000298284">
    <property type="component" value="Unassembled WGS sequence"/>
</dbReference>
<organism evidence="3 4">
    <name type="scientific">Hymenobacter wooponensis</name>
    <dbReference type="NCBI Taxonomy" id="1525360"/>
    <lineage>
        <taxon>Bacteria</taxon>
        <taxon>Pseudomonadati</taxon>
        <taxon>Bacteroidota</taxon>
        <taxon>Cytophagia</taxon>
        <taxon>Cytophagales</taxon>
        <taxon>Hymenobacteraceae</taxon>
        <taxon>Hymenobacter</taxon>
    </lineage>
</organism>
<reference evidence="3 4" key="1">
    <citation type="submission" date="2019-04" db="EMBL/GenBank/DDBJ databases">
        <authorList>
            <person name="Feng G."/>
            <person name="Zhang J."/>
            <person name="Zhu H."/>
        </authorList>
    </citation>
    <scope>NUCLEOTIDE SEQUENCE [LARGE SCALE GENOMIC DNA]</scope>
    <source>
        <strain evidence="3 4">JCM 19491</strain>
    </source>
</reference>
<evidence type="ECO:0000256" key="1">
    <source>
        <dbReference type="SAM" id="MobiDB-lite"/>
    </source>
</evidence>
<keyword evidence="2" id="KW-0472">Membrane</keyword>
<dbReference type="RefSeq" id="WP_135532161.1">
    <property type="nucleotide sequence ID" value="NZ_SRKZ01000006.1"/>
</dbReference>
<name>A0A4Z0MFP1_9BACT</name>
<evidence type="ECO:0000313" key="4">
    <source>
        <dbReference type="Proteomes" id="UP000298284"/>
    </source>
</evidence>
<sequence length="216" mass="22958">MADINIQRKKSSPSPWLLILLVLLGLAAVGYYVFRADSDQPVTTAPAVPSPEPAPDSTTGAETAPRPTNDPAVADMATEEPGGSPDELAAFAASDASAPNYGRRGLEMLMASLRPLADRDDLRDATVSEKRDDLTSATSRLQEQGTSLRPGYVAAANLIKAMQQKAYPALEADAGELVNRANALSGRTNTAQEQQQVRDFLSRAAEIVRALNQPAQ</sequence>
<gene>
    <name evidence="3" type="ORF">EU557_19505</name>
</gene>
<dbReference type="EMBL" id="SRKZ01000006">
    <property type="protein sequence ID" value="TGD78299.1"/>
    <property type="molecule type" value="Genomic_DNA"/>
</dbReference>
<feature type="transmembrane region" description="Helical" evidence="2">
    <location>
        <begin position="16"/>
        <end position="34"/>
    </location>
</feature>
<dbReference type="AlphaFoldDB" id="A0A4Z0MFP1"/>
<feature type="region of interest" description="Disordered" evidence="1">
    <location>
        <begin position="41"/>
        <end position="87"/>
    </location>
</feature>